<dbReference type="NCBIfam" id="TIGR00536">
    <property type="entry name" value="hemK_fam"/>
    <property type="match status" value="1"/>
</dbReference>
<reference evidence="6 7" key="1">
    <citation type="submission" date="2019-08" db="EMBL/GenBank/DDBJ databases">
        <title>Amphibian skin-associated Pigmentiphaga: genome sequence and occurrence across geography and hosts.</title>
        <authorList>
            <person name="Bletz M.C."/>
            <person name="Bunk B."/>
            <person name="Sproeer C."/>
            <person name="Biwer P."/>
            <person name="Reiter S."/>
            <person name="Rabemananjara F.C.E."/>
            <person name="Schulz S."/>
            <person name="Overmann J."/>
            <person name="Vences M."/>
        </authorList>
    </citation>
    <scope>NUCLEOTIDE SEQUENCE [LARGE SCALE GENOMIC DNA]</scope>
    <source>
        <strain evidence="6 7">Mada1488</strain>
    </source>
</reference>
<organism evidence="6 7">
    <name type="scientific">Pigmentiphaga aceris</name>
    <dbReference type="NCBI Taxonomy" id="1940612"/>
    <lineage>
        <taxon>Bacteria</taxon>
        <taxon>Pseudomonadati</taxon>
        <taxon>Pseudomonadota</taxon>
        <taxon>Betaproteobacteria</taxon>
        <taxon>Burkholderiales</taxon>
        <taxon>Alcaligenaceae</taxon>
        <taxon>Pigmentiphaga</taxon>
    </lineage>
</organism>
<dbReference type="Gene3D" id="1.10.8.10">
    <property type="entry name" value="DNA helicase RuvA subunit, C-terminal domain"/>
    <property type="match status" value="1"/>
</dbReference>
<evidence type="ECO:0000313" key="7">
    <source>
        <dbReference type="Proteomes" id="UP000325161"/>
    </source>
</evidence>
<dbReference type="NCBIfam" id="TIGR03533">
    <property type="entry name" value="L3_gln_methyl"/>
    <property type="match status" value="1"/>
</dbReference>
<evidence type="ECO:0000256" key="2">
    <source>
        <dbReference type="ARBA" id="ARBA00022679"/>
    </source>
</evidence>
<dbReference type="InterPro" id="IPR017127">
    <property type="entry name" value="Ribosome_uL3_MTase"/>
</dbReference>
<sequence length="292" mass="32602">MSFDMPTVGEVIEHAEARFLETEVFFGHGSLEAYDEAVYLVLFALGLPPDELDPYLDQILNDEQFAAIETLINRRIDERVPAAYLTGEAWLMGRSFRVDPRVIIPRSFIAELLEEGLSPWVEDPAQVGRMLDMCTGSACLAILAAQDFPNAQVDAVDLSSDALAVAVQNVADYELESRVRLHRSDLFASLPAARYDVIICNPPYVNADSMNALPPEYHHEPELALAGGTDGMDLIRVLLRDAPRFMNDHGILVLEIGNEREFFEKAFPKLEPVWLSTSAGDDQVLLLRRDQL</sequence>
<keyword evidence="2 6" id="KW-0808">Transferase</keyword>
<dbReference type="Gene3D" id="3.40.50.150">
    <property type="entry name" value="Vaccinia Virus protein VP39"/>
    <property type="match status" value="1"/>
</dbReference>
<evidence type="ECO:0000256" key="3">
    <source>
        <dbReference type="ARBA" id="ARBA00022691"/>
    </source>
</evidence>
<evidence type="ECO:0000313" key="6">
    <source>
        <dbReference type="EMBL" id="QEI09320.1"/>
    </source>
</evidence>
<dbReference type="InterPro" id="IPR007848">
    <property type="entry name" value="Small_mtfrase_dom"/>
</dbReference>
<dbReference type="PIRSF" id="PIRSF037167">
    <property type="entry name" value="Mtase_YfcB_prd"/>
    <property type="match status" value="1"/>
</dbReference>
<dbReference type="GO" id="GO:0036009">
    <property type="term" value="F:protein-glutamine N-methyltransferase activity"/>
    <property type="evidence" value="ECO:0007669"/>
    <property type="project" value="InterPro"/>
</dbReference>
<name>A0A5C0B707_9BURK</name>
<dbReference type="GO" id="GO:0032259">
    <property type="term" value="P:methylation"/>
    <property type="evidence" value="ECO:0007669"/>
    <property type="project" value="UniProtKB-KW"/>
</dbReference>
<dbReference type="PANTHER" id="PTHR47806:SF1">
    <property type="entry name" value="RIBOSOMAL PROTEIN UL3 GLUTAMINE METHYLTRANSFERASE"/>
    <property type="match status" value="1"/>
</dbReference>
<dbReference type="Pfam" id="PF05175">
    <property type="entry name" value="MTS"/>
    <property type="match status" value="1"/>
</dbReference>
<feature type="domain" description="Release factor glutamine methyltransferase N-terminal" evidence="5">
    <location>
        <begin position="28"/>
        <end position="87"/>
    </location>
</feature>
<dbReference type="EMBL" id="CP043046">
    <property type="protein sequence ID" value="QEI09320.1"/>
    <property type="molecule type" value="Genomic_DNA"/>
</dbReference>
<dbReference type="Pfam" id="PF17827">
    <property type="entry name" value="PrmC_N"/>
    <property type="match status" value="1"/>
</dbReference>
<dbReference type="PANTHER" id="PTHR47806">
    <property type="entry name" value="50S RIBOSOMAL PROTEIN L3 GLUTAMINE METHYLTRANSFERASE"/>
    <property type="match status" value="1"/>
</dbReference>
<dbReference type="InterPro" id="IPR004556">
    <property type="entry name" value="HemK-like"/>
</dbReference>
<proteinExistence type="predicted"/>
<dbReference type="PROSITE" id="PS00092">
    <property type="entry name" value="N6_MTASE"/>
    <property type="match status" value="1"/>
</dbReference>
<dbReference type="InterPro" id="IPR040758">
    <property type="entry name" value="PrmC_N"/>
</dbReference>
<dbReference type="InterPro" id="IPR029063">
    <property type="entry name" value="SAM-dependent_MTases_sf"/>
</dbReference>
<keyword evidence="1 6" id="KW-0489">Methyltransferase</keyword>
<dbReference type="GO" id="GO:0005840">
    <property type="term" value="C:ribosome"/>
    <property type="evidence" value="ECO:0007669"/>
    <property type="project" value="UniProtKB-KW"/>
</dbReference>
<dbReference type="GO" id="GO:0003676">
    <property type="term" value="F:nucleic acid binding"/>
    <property type="evidence" value="ECO:0007669"/>
    <property type="project" value="InterPro"/>
</dbReference>
<keyword evidence="3" id="KW-0949">S-adenosyl-L-methionine</keyword>
<evidence type="ECO:0000259" key="4">
    <source>
        <dbReference type="Pfam" id="PF05175"/>
    </source>
</evidence>
<evidence type="ECO:0000256" key="1">
    <source>
        <dbReference type="ARBA" id="ARBA00022603"/>
    </source>
</evidence>
<feature type="domain" description="Methyltransferase small" evidence="4">
    <location>
        <begin position="126"/>
        <end position="208"/>
    </location>
</feature>
<keyword evidence="7" id="KW-1185">Reference proteome</keyword>
<dbReference type="Proteomes" id="UP000325161">
    <property type="component" value="Chromosome"/>
</dbReference>
<dbReference type="InterPro" id="IPR002052">
    <property type="entry name" value="DNA_methylase_N6_adenine_CS"/>
</dbReference>
<dbReference type="RefSeq" id="WP_148819336.1">
    <property type="nucleotide sequence ID" value="NZ_CP043046.1"/>
</dbReference>
<dbReference type="KEGG" id="pacr:FXN63_14240"/>
<protein>
    <submittedName>
        <fullName evidence="6">50S ribosomal protein L3 N(5)-glutamine methyltransferase</fullName>
        <ecNumber evidence="6">2.1.1.298</ecNumber>
    </submittedName>
</protein>
<evidence type="ECO:0000259" key="5">
    <source>
        <dbReference type="Pfam" id="PF17827"/>
    </source>
</evidence>
<keyword evidence="6" id="KW-0689">Ribosomal protein</keyword>
<keyword evidence="6" id="KW-0687">Ribonucleoprotein</keyword>
<dbReference type="SUPFAM" id="SSF53335">
    <property type="entry name" value="S-adenosyl-L-methionine-dependent methyltransferases"/>
    <property type="match status" value="1"/>
</dbReference>
<dbReference type="OrthoDB" id="9800643at2"/>
<gene>
    <name evidence="6" type="primary">prmB</name>
    <name evidence="6" type="ORF">FXN63_14240</name>
</gene>
<dbReference type="EC" id="2.1.1.298" evidence="6"/>
<accession>A0A5C0B707</accession>
<dbReference type="AlphaFoldDB" id="A0A5C0B707"/>
<dbReference type="CDD" id="cd02440">
    <property type="entry name" value="AdoMet_MTases"/>
    <property type="match status" value="1"/>
</dbReference>
<dbReference type="GO" id="GO:0005829">
    <property type="term" value="C:cytosol"/>
    <property type="evidence" value="ECO:0007669"/>
    <property type="project" value="TreeGrafter"/>
</dbReference>